<evidence type="ECO:0000313" key="1">
    <source>
        <dbReference type="EMBL" id="CDW46207.1"/>
    </source>
</evidence>
<dbReference type="AlphaFoldDB" id="A0A0K2V7S1"/>
<accession>A0A0K2V7S1</accession>
<sequence length="71" mass="8707">MREILYTHPVDIKLHFELVPIIGRIPSHYQRSWRWYHWVHSPIWSEGIRHCFLLHYPGYLIPLLTPCNIFL</sequence>
<dbReference type="EMBL" id="HACA01028846">
    <property type="protein sequence ID" value="CDW46207.1"/>
    <property type="molecule type" value="Transcribed_RNA"/>
</dbReference>
<reference evidence="1" key="1">
    <citation type="submission" date="2014-05" db="EMBL/GenBank/DDBJ databases">
        <authorList>
            <person name="Chronopoulou M."/>
        </authorList>
    </citation>
    <scope>NUCLEOTIDE SEQUENCE</scope>
    <source>
        <tissue evidence="1">Whole organism</tissue>
    </source>
</reference>
<proteinExistence type="predicted"/>
<name>A0A0K2V7S1_LEPSM</name>
<organism evidence="1">
    <name type="scientific">Lepeophtheirus salmonis</name>
    <name type="common">Salmon louse</name>
    <name type="synonym">Caligus salmonis</name>
    <dbReference type="NCBI Taxonomy" id="72036"/>
    <lineage>
        <taxon>Eukaryota</taxon>
        <taxon>Metazoa</taxon>
        <taxon>Ecdysozoa</taxon>
        <taxon>Arthropoda</taxon>
        <taxon>Crustacea</taxon>
        <taxon>Multicrustacea</taxon>
        <taxon>Hexanauplia</taxon>
        <taxon>Copepoda</taxon>
        <taxon>Siphonostomatoida</taxon>
        <taxon>Caligidae</taxon>
        <taxon>Lepeophtheirus</taxon>
    </lineage>
</organism>
<protein>
    <submittedName>
        <fullName evidence="1">Uncharacterized protein</fullName>
    </submittedName>
</protein>